<organism evidence="2 3">
    <name type="scientific">Bacillus cereus</name>
    <dbReference type="NCBI Taxonomy" id="1396"/>
    <lineage>
        <taxon>Bacteria</taxon>
        <taxon>Bacillati</taxon>
        <taxon>Bacillota</taxon>
        <taxon>Bacilli</taxon>
        <taxon>Bacillales</taxon>
        <taxon>Bacillaceae</taxon>
        <taxon>Bacillus</taxon>
        <taxon>Bacillus cereus group</taxon>
    </lineage>
</organism>
<sequence>MNRSETVVELAKALVKFNSEVNKIAKDANNPFHKNTYATLDTIIDEVRPLLSKNGLSVMQIPSGDGQNVTLKTLLLHESGEWLESDALTMKPVKNDPQAIGSCVTYARRYSLAAFLSLNTGEDDDGNHATRGQDKPKKKENTNQNSKMPPKEQRRQTEVADEQRIKAIHAQIRELAQIYNMEFEETKTTVENNFGIETFKGITVQQASEVQKTIVSWLNDAKKNSRRAQDECVRINS</sequence>
<evidence type="ECO:0008006" key="4">
    <source>
        <dbReference type="Google" id="ProtNLM"/>
    </source>
</evidence>
<dbReference type="RefSeq" id="WP_098783844.1">
    <property type="nucleotide sequence ID" value="NZ_NULI01000333.1"/>
</dbReference>
<protein>
    <recommendedName>
        <fullName evidence="4">ERF family protein</fullName>
    </recommendedName>
</protein>
<feature type="compositionally biased region" description="Basic and acidic residues" evidence="1">
    <location>
        <begin position="126"/>
        <end position="141"/>
    </location>
</feature>
<dbReference type="Proteomes" id="UP000224203">
    <property type="component" value="Unassembled WGS sequence"/>
</dbReference>
<evidence type="ECO:0000256" key="1">
    <source>
        <dbReference type="SAM" id="MobiDB-lite"/>
    </source>
</evidence>
<gene>
    <name evidence="2" type="ORF">COC69_32090</name>
</gene>
<comment type="caution">
    <text evidence="2">The sequence shown here is derived from an EMBL/GenBank/DDBJ whole genome shotgun (WGS) entry which is preliminary data.</text>
</comment>
<name>A0A9X7CGT7_BACCE</name>
<reference evidence="2 3" key="1">
    <citation type="submission" date="2017-09" db="EMBL/GenBank/DDBJ databases">
        <title>Large-scale bioinformatics analysis of Bacillus genomes uncovers conserved roles of natural products in bacterial physiology.</title>
        <authorList>
            <consortium name="Agbiome Team Llc"/>
            <person name="Bleich R.M."/>
            <person name="Grubbs K.J."/>
            <person name="Santa Maria K.C."/>
            <person name="Allen S.E."/>
            <person name="Farag S."/>
            <person name="Shank E.A."/>
            <person name="Bowers A."/>
        </authorList>
    </citation>
    <scope>NUCLEOTIDE SEQUENCE [LARGE SCALE GENOMIC DNA]</scope>
    <source>
        <strain evidence="2 3">AFS041711</strain>
    </source>
</reference>
<feature type="compositionally biased region" description="Basic and acidic residues" evidence="1">
    <location>
        <begin position="149"/>
        <end position="161"/>
    </location>
</feature>
<accession>A0A9X7CGT7</accession>
<dbReference type="Pfam" id="PF04404">
    <property type="entry name" value="ERF"/>
    <property type="match status" value="1"/>
</dbReference>
<dbReference type="InterPro" id="IPR007499">
    <property type="entry name" value="ERF_bacteria_virus"/>
</dbReference>
<dbReference type="AlphaFoldDB" id="A0A9X7CGT7"/>
<evidence type="ECO:0000313" key="2">
    <source>
        <dbReference type="EMBL" id="PGS62680.1"/>
    </source>
</evidence>
<evidence type="ECO:0000313" key="3">
    <source>
        <dbReference type="Proteomes" id="UP000224203"/>
    </source>
</evidence>
<proteinExistence type="predicted"/>
<feature type="region of interest" description="Disordered" evidence="1">
    <location>
        <begin position="121"/>
        <end position="161"/>
    </location>
</feature>
<dbReference type="EMBL" id="NULI01000333">
    <property type="protein sequence ID" value="PGS62680.1"/>
    <property type="molecule type" value="Genomic_DNA"/>
</dbReference>